<dbReference type="EC" id="2.3.1.181" evidence="6 7"/>
<comment type="similarity">
    <text evidence="6 7">Belongs to the LipB family.</text>
</comment>
<dbReference type="KEGG" id="tse:THMIRHAS_07590"/>
<name>A0A6F8PTG5_9GAMM</name>
<dbReference type="GO" id="GO:0009249">
    <property type="term" value="P:protein lipoylation"/>
    <property type="evidence" value="ECO:0007669"/>
    <property type="project" value="InterPro"/>
</dbReference>
<evidence type="ECO:0000313" key="13">
    <source>
        <dbReference type="Proteomes" id="UP000501726"/>
    </source>
</evidence>
<dbReference type="InterPro" id="IPR020605">
    <property type="entry name" value="Octanoyltransferase_CS"/>
</dbReference>
<dbReference type="PROSITE" id="PS51733">
    <property type="entry name" value="BPL_LPL_CATALYTIC"/>
    <property type="match status" value="1"/>
</dbReference>
<evidence type="ECO:0000259" key="11">
    <source>
        <dbReference type="PROSITE" id="PS51733"/>
    </source>
</evidence>
<feature type="binding site" evidence="6 9">
    <location>
        <begin position="70"/>
        <end position="77"/>
    </location>
    <ligand>
        <name>substrate</name>
    </ligand>
</feature>
<evidence type="ECO:0000256" key="10">
    <source>
        <dbReference type="PIRSR" id="PIRSR016262-3"/>
    </source>
</evidence>
<dbReference type="InterPro" id="IPR045864">
    <property type="entry name" value="aa-tRNA-synth_II/BPL/LPL"/>
</dbReference>
<dbReference type="PANTHER" id="PTHR10993:SF7">
    <property type="entry name" value="LIPOYLTRANSFERASE 2, MITOCHONDRIAL-RELATED"/>
    <property type="match status" value="1"/>
</dbReference>
<dbReference type="AlphaFoldDB" id="A0A6F8PTG5"/>
<feature type="domain" description="BPL/LPL catalytic" evidence="11">
    <location>
        <begin position="30"/>
        <end position="209"/>
    </location>
</feature>
<comment type="catalytic activity">
    <reaction evidence="6 7">
        <text>octanoyl-[ACP] + L-lysyl-[protein] = N(6)-octanoyl-L-lysyl-[protein] + holo-[ACP] + H(+)</text>
        <dbReference type="Rhea" id="RHEA:17665"/>
        <dbReference type="Rhea" id="RHEA-COMP:9636"/>
        <dbReference type="Rhea" id="RHEA-COMP:9685"/>
        <dbReference type="Rhea" id="RHEA-COMP:9752"/>
        <dbReference type="Rhea" id="RHEA-COMP:9928"/>
        <dbReference type="ChEBI" id="CHEBI:15378"/>
        <dbReference type="ChEBI" id="CHEBI:29969"/>
        <dbReference type="ChEBI" id="CHEBI:64479"/>
        <dbReference type="ChEBI" id="CHEBI:78463"/>
        <dbReference type="ChEBI" id="CHEBI:78809"/>
        <dbReference type="EC" id="2.3.1.181"/>
    </reaction>
</comment>
<organism evidence="12 13">
    <name type="scientific">Thiosulfatimonas sediminis</name>
    <dbReference type="NCBI Taxonomy" id="2675054"/>
    <lineage>
        <taxon>Bacteria</taxon>
        <taxon>Pseudomonadati</taxon>
        <taxon>Pseudomonadota</taxon>
        <taxon>Gammaproteobacteria</taxon>
        <taxon>Thiotrichales</taxon>
        <taxon>Piscirickettsiaceae</taxon>
        <taxon>Thiosulfatimonas</taxon>
    </lineage>
</organism>
<dbReference type="GO" id="GO:0033819">
    <property type="term" value="F:lipoyl(octanoyl) transferase activity"/>
    <property type="evidence" value="ECO:0007669"/>
    <property type="project" value="UniProtKB-EC"/>
</dbReference>
<dbReference type="HAMAP" id="MF_00013">
    <property type="entry name" value="LipB"/>
    <property type="match status" value="1"/>
</dbReference>
<comment type="pathway">
    <text evidence="1 6 7">Protein modification; protein lipoylation via endogenous pathway; protein N(6)-(lipoyl)lysine from octanoyl-[acyl-carrier-protein]: step 1/2.</text>
</comment>
<dbReference type="EMBL" id="AP021889">
    <property type="protein sequence ID" value="BBP45386.1"/>
    <property type="molecule type" value="Genomic_DNA"/>
</dbReference>
<dbReference type="FunFam" id="3.30.930.10:FF:000020">
    <property type="entry name" value="Octanoyltransferase"/>
    <property type="match status" value="1"/>
</dbReference>
<dbReference type="Pfam" id="PF21948">
    <property type="entry name" value="LplA-B_cat"/>
    <property type="match status" value="1"/>
</dbReference>
<keyword evidence="4 6" id="KW-0012">Acyltransferase</keyword>
<feature type="site" description="Lowers pKa of active site Cys" evidence="6 10">
    <location>
        <position position="134"/>
    </location>
</feature>
<keyword evidence="3 6" id="KW-0808">Transferase</keyword>
<dbReference type="Gene3D" id="3.30.930.10">
    <property type="entry name" value="Bira Bifunctional Protein, Domain 2"/>
    <property type="match status" value="1"/>
</dbReference>
<evidence type="ECO:0000256" key="9">
    <source>
        <dbReference type="PIRSR" id="PIRSR016262-2"/>
    </source>
</evidence>
<dbReference type="SUPFAM" id="SSF55681">
    <property type="entry name" value="Class II aaRS and biotin synthetases"/>
    <property type="match status" value="1"/>
</dbReference>
<evidence type="ECO:0000256" key="6">
    <source>
        <dbReference type="HAMAP-Rule" id="MF_00013"/>
    </source>
</evidence>
<evidence type="ECO:0000256" key="1">
    <source>
        <dbReference type="ARBA" id="ARBA00004821"/>
    </source>
</evidence>
<dbReference type="InterPro" id="IPR004143">
    <property type="entry name" value="BPL_LPL_catalytic"/>
</dbReference>
<evidence type="ECO:0000256" key="8">
    <source>
        <dbReference type="PIRSR" id="PIRSR016262-1"/>
    </source>
</evidence>
<protein>
    <recommendedName>
        <fullName evidence="6 7">Octanoyltransferase</fullName>
        <ecNumber evidence="6 7">2.3.1.181</ecNumber>
    </recommendedName>
    <alternativeName>
        <fullName evidence="6">Lipoate-protein ligase B</fullName>
    </alternativeName>
    <alternativeName>
        <fullName evidence="6">Lipoyl/octanoyl transferase</fullName>
    </alternativeName>
    <alternativeName>
        <fullName evidence="6">Octanoyl-[acyl-carrier-protein]-protein N-octanoyltransferase</fullName>
    </alternativeName>
</protein>
<keyword evidence="13" id="KW-1185">Reference proteome</keyword>
<dbReference type="UniPathway" id="UPA00538">
    <property type="reaction ID" value="UER00592"/>
</dbReference>
<gene>
    <name evidence="6 12" type="primary">lipB</name>
    <name evidence="12" type="ORF">THMIRHAS_07590</name>
</gene>
<dbReference type="NCBIfam" id="TIGR00214">
    <property type="entry name" value="lipB"/>
    <property type="match status" value="1"/>
</dbReference>
<sequence length="217" mass="24188">MMPIRVKYLGLQDYQNTWQAMQAFTNQRSTSTADELWVVEHPPVYTQGLNGKAEHLLRPDPRIPIVQSDRGGQITYHAPGQLIVYVLIDLKRRKLGVRALVSILENSIIALLADYGIQAYARVDAPGVYVDGQKIASLGLKIRKQKSYHGLALNVAMDLTPFQAINPCGLAQMQMTQLSALLPKPRLPGLDTLGRELCQHLEQQIEQSSTIELSADF</sequence>
<dbReference type="CDD" id="cd16444">
    <property type="entry name" value="LipB"/>
    <property type="match status" value="1"/>
</dbReference>
<dbReference type="NCBIfam" id="NF010922">
    <property type="entry name" value="PRK14342.1"/>
    <property type="match status" value="1"/>
</dbReference>
<comment type="subcellular location">
    <subcellularLocation>
        <location evidence="6">Cytoplasm</location>
    </subcellularLocation>
</comment>
<proteinExistence type="inferred from homology"/>
<dbReference type="PANTHER" id="PTHR10993">
    <property type="entry name" value="OCTANOYLTRANSFERASE"/>
    <property type="match status" value="1"/>
</dbReference>
<dbReference type="PROSITE" id="PS01313">
    <property type="entry name" value="LIPB"/>
    <property type="match status" value="1"/>
</dbReference>
<evidence type="ECO:0000256" key="2">
    <source>
        <dbReference type="ARBA" id="ARBA00022490"/>
    </source>
</evidence>
<dbReference type="Proteomes" id="UP000501726">
    <property type="component" value="Chromosome"/>
</dbReference>
<reference evidence="13" key="1">
    <citation type="submission" date="2019-11" db="EMBL/GenBank/DDBJ databases">
        <title>Isolation and characterization of two novel species in the genus Thiomicrorhabdus.</title>
        <authorList>
            <person name="Mochizuki J."/>
            <person name="Kojima H."/>
            <person name="Fukui M."/>
        </authorList>
    </citation>
    <scope>NUCLEOTIDE SEQUENCE [LARGE SCALE GENOMIC DNA]</scope>
    <source>
        <strain evidence="13">aks77</strain>
    </source>
</reference>
<feature type="binding site" evidence="6 9">
    <location>
        <begin position="150"/>
        <end position="152"/>
    </location>
    <ligand>
        <name>substrate</name>
    </ligand>
</feature>
<dbReference type="PIRSF" id="PIRSF016262">
    <property type="entry name" value="LPLase"/>
    <property type="match status" value="1"/>
</dbReference>
<comment type="miscellaneous">
    <text evidence="6">In the reaction, the free carboxyl group of octanoic acid is attached via an amide linkage to the epsilon-amino group of a specific lysine residue of lipoyl domains of lipoate-dependent enzymes.</text>
</comment>
<evidence type="ECO:0000256" key="3">
    <source>
        <dbReference type="ARBA" id="ARBA00022679"/>
    </source>
</evidence>
<comment type="function">
    <text evidence="5 6 7">Catalyzes the transfer of endogenously produced octanoic acid from octanoyl-acyl-carrier-protein onto the lipoyl domains of lipoate-dependent enzymes. Lipoyl-ACP can also act as a substrate although octanoyl-ACP is likely to be the physiological substrate.</text>
</comment>
<feature type="binding site" evidence="6 9">
    <location>
        <begin position="137"/>
        <end position="139"/>
    </location>
    <ligand>
        <name>substrate</name>
    </ligand>
</feature>
<evidence type="ECO:0000256" key="4">
    <source>
        <dbReference type="ARBA" id="ARBA00023315"/>
    </source>
</evidence>
<evidence type="ECO:0000313" key="12">
    <source>
        <dbReference type="EMBL" id="BBP45386.1"/>
    </source>
</evidence>
<evidence type="ECO:0000256" key="7">
    <source>
        <dbReference type="PIRNR" id="PIRNR016262"/>
    </source>
</evidence>
<keyword evidence="2 6" id="KW-0963">Cytoplasm</keyword>
<evidence type="ECO:0000256" key="5">
    <source>
        <dbReference type="ARBA" id="ARBA00024732"/>
    </source>
</evidence>
<dbReference type="GO" id="GO:0005737">
    <property type="term" value="C:cytoplasm"/>
    <property type="evidence" value="ECO:0007669"/>
    <property type="project" value="UniProtKB-SubCell"/>
</dbReference>
<dbReference type="InterPro" id="IPR000544">
    <property type="entry name" value="Octanoyltransferase"/>
</dbReference>
<accession>A0A6F8PTG5</accession>
<feature type="active site" description="Acyl-thioester intermediate" evidence="6 8">
    <location>
        <position position="168"/>
    </location>
</feature>